<sequence length="204" mass="21575">MKYTNVARRALALVCTAALAAIPALGLTACGGPSDEELIKQTLTADLDAIKTVDEDTVKSMMGDSAVSEMETYGIDAFAFYTNCVKQFSYDNVDVTVDGDSATATLDVTNVDIEKVITSWANDVSAYVTSQEAIDDYNNLGENGMMQKMLQQLTDALGASDAPTKTSSMSIDFTKGDDGWDLSDASQLSSLVFVGADLSGLGNL</sequence>
<dbReference type="AlphaFoldDB" id="A0A3G9K5Z2"/>
<dbReference type="PROSITE" id="PS51257">
    <property type="entry name" value="PROKAR_LIPOPROTEIN"/>
    <property type="match status" value="1"/>
</dbReference>
<name>A0A3G9K5Z2_9ACTN</name>
<dbReference type="KEGG" id="pcat:Pcatena_09690"/>
<dbReference type="EMBL" id="AP019367">
    <property type="protein sequence ID" value="BBH50382.1"/>
    <property type="molecule type" value="Genomic_DNA"/>
</dbReference>
<evidence type="ECO:0008006" key="4">
    <source>
        <dbReference type="Google" id="ProtNLM"/>
    </source>
</evidence>
<keyword evidence="1" id="KW-0732">Signal</keyword>
<gene>
    <name evidence="2" type="ORF">Pcatena_09690</name>
</gene>
<proteinExistence type="predicted"/>
<evidence type="ECO:0000313" key="3">
    <source>
        <dbReference type="Proteomes" id="UP000273154"/>
    </source>
</evidence>
<protein>
    <recommendedName>
        <fullName evidence="4">DUF5105 domain-containing protein</fullName>
    </recommendedName>
</protein>
<dbReference type="Proteomes" id="UP000273154">
    <property type="component" value="Chromosome"/>
</dbReference>
<dbReference type="InterPro" id="IPR032710">
    <property type="entry name" value="NTF2-like_dom_sf"/>
</dbReference>
<dbReference type="GeneID" id="88849102"/>
<feature type="signal peptide" evidence="1">
    <location>
        <begin position="1"/>
        <end position="20"/>
    </location>
</feature>
<feature type="chain" id="PRO_5039274098" description="DUF5105 domain-containing protein" evidence="1">
    <location>
        <begin position="21"/>
        <end position="204"/>
    </location>
</feature>
<dbReference type="RefSeq" id="WP_126422163.1">
    <property type="nucleotide sequence ID" value="NZ_AP019367.1"/>
</dbReference>
<evidence type="ECO:0000313" key="2">
    <source>
        <dbReference type="EMBL" id="BBH50382.1"/>
    </source>
</evidence>
<dbReference type="OrthoDB" id="3182075at2"/>
<dbReference type="SUPFAM" id="SSF54427">
    <property type="entry name" value="NTF2-like"/>
    <property type="match status" value="1"/>
</dbReference>
<keyword evidence="3" id="KW-1185">Reference proteome</keyword>
<evidence type="ECO:0000256" key="1">
    <source>
        <dbReference type="SAM" id="SignalP"/>
    </source>
</evidence>
<accession>A0A3G9K5Z2</accession>
<reference evidence="3" key="1">
    <citation type="submission" date="2018-11" db="EMBL/GenBank/DDBJ databases">
        <title>Comparative genomics of Parolsenella catena and Libanicoccus massiliensis: Reclassification of Libanicoccus massiliensis as Parolsenella massiliensis comb. nov.</title>
        <authorList>
            <person name="Sakamoto M."/>
            <person name="Ikeyama N."/>
            <person name="Murakami T."/>
            <person name="Mori H."/>
            <person name="Yuki M."/>
            <person name="Ohkuma M."/>
        </authorList>
    </citation>
    <scope>NUCLEOTIDE SEQUENCE [LARGE SCALE GENOMIC DNA]</scope>
    <source>
        <strain evidence="3">JCM 31932</strain>
    </source>
</reference>
<organism evidence="2 3">
    <name type="scientific">Parolsenella catena</name>
    <dbReference type="NCBI Taxonomy" id="2003188"/>
    <lineage>
        <taxon>Bacteria</taxon>
        <taxon>Bacillati</taxon>
        <taxon>Actinomycetota</taxon>
        <taxon>Coriobacteriia</taxon>
        <taxon>Coriobacteriales</taxon>
        <taxon>Atopobiaceae</taxon>
        <taxon>Parolsenella</taxon>
    </lineage>
</organism>